<feature type="domain" description="Tyrosine-protein kinase G-rich" evidence="9">
    <location>
        <begin position="153"/>
        <end position="197"/>
    </location>
</feature>
<reference evidence="10 11" key="1">
    <citation type="submission" date="2020-05" db="EMBL/GenBank/DDBJ databases">
        <title>Draft genome sequence of Clostridium cochlearium strain AGROS13 isolated from a sheep dairy farm in New Zealand.</title>
        <authorList>
            <person name="Gupta T.B."/>
            <person name="Jauregui R."/>
            <person name="Risson A.N."/>
            <person name="Brightwell G."/>
            <person name="Maclean P."/>
        </authorList>
    </citation>
    <scope>NUCLEOTIDE SEQUENCE [LARGE SCALE GENOMIC DNA]</scope>
    <source>
        <strain evidence="10 11">AGROS13</strain>
    </source>
</reference>
<dbReference type="Pfam" id="PF13807">
    <property type="entry name" value="GNVR"/>
    <property type="match status" value="1"/>
</dbReference>
<dbReference type="InterPro" id="IPR050445">
    <property type="entry name" value="Bact_polysacc_biosynth/exp"/>
</dbReference>
<evidence type="ECO:0000256" key="7">
    <source>
        <dbReference type="SAM" id="Phobius"/>
    </source>
</evidence>
<dbReference type="AlphaFoldDB" id="A0A7Y4DDC0"/>
<protein>
    <submittedName>
        <fullName evidence="10">Capsular biosynthesis protein</fullName>
    </submittedName>
</protein>
<dbReference type="GO" id="GO:0005886">
    <property type="term" value="C:plasma membrane"/>
    <property type="evidence" value="ECO:0007669"/>
    <property type="project" value="UniProtKB-SubCell"/>
</dbReference>
<comment type="caution">
    <text evidence="10">The sequence shown here is derived from an EMBL/GenBank/DDBJ whole genome shotgun (WGS) entry which is preliminary data.</text>
</comment>
<accession>A0A7Y4DDC0</accession>
<feature type="transmembrane region" description="Helical" evidence="7">
    <location>
        <begin position="177"/>
        <end position="198"/>
    </location>
</feature>
<evidence type="ECO:0000256" key="1">
    <source>
        <dbReference type="ARBA" id="ARBA00004651"/>
    </source>
</evidence>
<keyword evidence="3" id="KW-1003">Cell membrane</keyword>
<sequence length="228" mass="25417">MMEEEITLDLKDFFYVIKKRSKLIIGITLMCTIVAGLLSFFVIKPTYEVSTDIIIGKLESEDGKLQSNNDVMMYQNLIKTYAVIAESQRVSEKASNKLNGKYTIAQLKDMMTVTPKQGTQILVIKNQGKDPQETAKVAKAIVQSFVEEAKDVYPTGGNISVIDEPKVPKKPVKPKKALNMAIAFIIGLMGSIGLTFLIEYMDNTIKTENDVEKYLDLPVVGIIPKMDN</sequence>
<dbReference type="InterPro" id="IPR003856">
    <property type="entry name" value="LPS_length_determ_N"/>
</dbReference>
<gene>
    <name evidence="10" type="ORF">HMJ28_07600</name>
</gene>
<keyword evidence="5 7" id="KW-1133">Transmembrane helix</keyword>
<keyword evidence="6 7" id="KW-0472">Membrane</keyword>
<dbReference type="PANTHER" id="PTHR32309:SF13">
    <property type="entry name" value="FERRIC ENTEROBACTIN TRANSPORT PROTEIN FEPE"/>
    <property type="match status" value="1"/>
</dbReference>
<name>A0A7Y4DDC0_CLOCO</name>
<dbReference type="EMBL" id="JABFIF010000013">
    <property type="protein sequence ID" value="NOH16245.1"/>
    <property type="molecule type" value="Genomic_DNA"/>
</dbReference>
<evidence type="ECO:0000256" key="4">
    <source>
        <dbReference type="ARBA" id="ARBA00022692"/>
    </source>
</evidence>
<organism evidence="10 11">
    <name type="scientific">Clostridium cochlearium</name>
    <dbReference type="NCBI Taxonomy" id="1494"/>
    <lineage>
        <taxon>Bacteria</taxon>
        <taxon>Bacillati</taxon>
        <taxon>Bacillota</taxon>
        <taxon>Clostridia</taxon>
        <taxon>Eubacteriales</taxon>
        <taxon>Clostridiaceae</taxon>
        <taxon>Clostridium</taxon>
    </lineage>
</organism>
<proteinExistence type="inferred from homology"/>
<dbReference type="PANTHER" id="PTHR32309">
    <property type="entry name" value="TYROSINE-PROTEIN KINASE"/>
    <property type="match status" value="1"/>
</dbReference>
<evidence type="ECO:0000259" key="8">
    <source>
        <dbReference type="Pfam" id="PF02706"/>
    </source>
</evidence>
<evidence type="ECO:0000256" key="5">
    <source>
        <dbReference type="ARBA" id="ARBA00022989"/>
    </source>
</evidence>
<evidence type="ECO:0000256" key="6">
    <source>
        <dbReference type="ARBA" id="ARBA00023136"/>
    </source>
</evidence>
<dbReference type="InterPro" id="IPR032807">
    <property type="entry name" value="GNVR"/>
</dbReference>
<dbReference type="Pfam" id="PF02706">
    <property type="entry name" value="Wzz"/>
    <property type="match status" value="1"/>
</dbReference>
<feature type="transmembrane region" description="Helical" evidence="7">
    <location>
        <begin position="23"/>
        <end position="43"/>
    </location>
</feature>
<feature type="domain" description="Polysaccharide chain length determinant N-terminal" evidence="8">
    <location>
        <begin position="7"/>
        <end position="98"/>
    </location>
</feature>
<dbReference type="RefSeq" id="WP_341479268.1">
    <property type="nucleotide sequence ID" value="NZ_JABFIF010000013.1"/>
</dbReference>
<evidence type="ECO:0000313" key="10">
    <source>
        <dbReference type="EMBL" id="NOH16245.1"/>
    </source>
</evidence>
<evidence type="ECO:0000256" key="2">
    <source>
        <dbReference type="ARBA" id="ARBA00006683"/>
    </source>
</evidence>
<evidence type="ECO:0000256" key="3">
    <source>
        <dbReference type="ARBA" id="ARBA00022475"/>
    </source>
</evidence>
<dbReference type="GO" id="GO:0004713">
    <property type="term" value="F:protein tyrosine kinase activity"/>
    <property type="evidence" value="ECO:0007669"/>
    <property type="project" value="TreeGrafter"/>
</dbReference>
<evidence type="ECO:0000259" key="9">
    <source>
        <dbReference type="Pfam" id="PF13807"/>
    </source>
</evidence>
<comment type="similarity">
    <text evidence="2">Belongs to the CpsC/CapA family.</text>
</comment>
<dbReference type="Proteomes" id="UP000528432">
    <property type="component" value="Unassembled WGS sequence"/>
</dbReference>
<evidence type="ECO:0000313" key="11">
    <source>
        <dbReference type="Proteomes" id="UP000528432"/>
    </source>
</evidence>
<comment type="subcellular location">
    <subcellularLocation>
        <location evidence="1">Cell membrane</location>
        <topology evidence="1">Multi-pass membrane protein</topology>
    </subcellularLocation>
</comment>
<keyword evidence="4 7" id="KW-0812">Transmembrane</keyword>